<gene>
    <name evidence="2" type="ORF">P5G59_15135</name>
</gene>
<evidence type="ECO:0000256" key="1">
    <source>
        <dbReference type="SAM" id="Phobius"/>
    </source>
</evidence>
<dbReference type="Proteomes" id="UP001174210">
    <property type="component" value="Unassembled WGS sequence"/>
</dbReference>
<keyword evidence="1" id="KW-0472">Membrane</keyword>
<comment type="caution">
    <text evidence="2">The sequence shown here is derived from an EMBL/GenBank/DDBJ whole genome shotgun (WGS) entry which is preliminary data.</text>
</comment>
<reference evidence="2" key="1">
    <citation type="submission" date="2023-03" db="EMBL/GenBank/DDBJ databases">
        <title>MT1 and MT2 Draft Genomes of Novel Species.</title>
        <authorList>
            <person name="Venkateswaran K."/>
        </authorList>
    </citation>
    <scope>NUCLEOTIDE SEQUENCE</scope>
    <source>
        <strain evidence="2">F6_8S_P_1A</strain>
    </source>
</reference>
<feature type="transmembrane region" description="Helical" evidence="1">
    <location>
        <begin position="12"/>
        <end position="42"/>
    </location>
</feature>
<keyword evidence="3" id="KW-1185">Reference proteome</keyword>
<name>A0ABT8J1J8_9MICO</name>
<dbReference type="RefSeq" id="WP_301219830.1">
    <property type="nucleotide sequence ID" value="NZ_JAROCB010000004.1"/>
</dbReference>
<keyword evidence="1" id="KW-0812">Transmembrane</keyword>
<sequence>MKPRNDRPAGIPVLGAVLIVLALLAVAVVSSWVLLLAGVLVWR</sequence>
<evidence type="ECO:0000313" key="3">
    <source>
        <dbReference type="Proteomes" id="UP001174210"/>
    </source>
</evidence>
<accession>A0ABT8J1J8</accession>
<protein>
    <submittedName>
        <fullName evidence="2">Uncharacterized protein</fullName>
    </submittedName>
</protein>
<evidence type="ECO:0000313" key="2">
    <source>
        <dbReference type="EMBL" id="MDN4598486.1"/>
    </source>
</evidence>
<keyword evidence="1" id="KW-1133">Transmembrane helix</keyword>
<organism evidence="2 3">
    <name type="scientific">Leifsonia virtsii</name>
    <dbReference type="NCBI Taxonomy" id="3035915"/>
    <lineage>
        <taxon>Bacteria</taxon>
        <taxon>Bacillati</taxon>
        <taxon>Actinomycetota</taxon>
        <taxon>Actinomycetes</taxon>
        <taxon>Micrococcales</taxon>
        <taxon>Microbacteriaceae</taxon>
        <taxon>Leifsonia</taxon>
    </lineage>
</organism>
<dbReference type="EMBL" id="JAROCB010000004">
    <property type="protein sequence ID" value="MDN4598486.1"/>
    <property type="molecule type" value="Genomic_DNA"/>
</dbReference>
<proteinExistence type="predicted"/>